<organism evidence="2 3">
    <name type="scientific">Parvularcula bermudensis (strain ATCC BAA-594 / HTCC2503 / KCTC 12087)</name>
    <dbReference type="NCBI Taxonomy" id="314260"/>
    <lineage>
        <taxon>Bacteria</taxon>
        <taxon>Pseudomonadati</taxon>
        <taxon>Pseudomonadota</taxon>
        <taxon>Alphaproteobacteria</taxon>
        <taxon>Parvularculales</taxon>
        <taxon>Parvularculaceae</taxon>
        <taxon>Parvularcula</taxon>
    </lineage>
</organism>
<evidence type="ECO:0000313" key="2">
    <source>
        <dbReference type="EMBL" id="ADM08653.1"/>
    </source>
</evidence>
<proteinExistence type="predicted"/>
<name>E0TCZ4_PARBH</name>
<dbReference type="RefSeq" id="WP_013299627.1">
    <property type="nucleotide sequence ID" value="NC_014414.1"/>
</dbReference>
<dbReference type="HOGENOM" id="CLU_2370256_0_0_5"/>
<feature type="region of interest" description="Disordered" evidence="1">
    <location>
        <begin position="76"/>
        <end position="95"/>
    </location>
</feature>
<evidence type="ECO:0000313" key="3">
    <source>
        <dbReference type="Proteomes" id="UP000001302"/>
    </source>
</evidence>
<dbReference type="KEGG" id="pbr:PB2503_02882"/>
<reference evidence="2 3" key="2">
    <citation type="journal article" date="2011" name="J. Bacteriol.">
        <title>Complete genome sequence of strain HTCC2503T of Parvularcula bermudensis, the type species of the order "Parvularculales" in the class Alphaproteobacteria.</title>
        <authorList>
            <person name="Oh H.M."/>
            <person name="Kang I."/>
            <person name="Vergin K.L."/>
            <person name="Kang D."/>
            <person name="Rhee K.H."/>
            <person name="Giovannoni S.J."/>
            <person name="Cho J.C."/>
        </authorList>
    </citation>
    <scope>NUCLEOTIDE SEQUENCE [LARGE SCALE GENOMIC DNA]</scope>
    <source>
        <strain evidence="3">ATCC BAA-594 / HTCC2503 / KCTC 12087</strain>
    </source>
</reference>
<evidence type="ECO:0000256" key="1">
    <source>
        <dbReference type="SAM" id="MobiDB-lite"/>
    </source>
</evidence>
<keyword evidence="3" id="KW-1185">Reference proteome</keyword>
<dbReference type="Proteomes" id="UP000001302">
    <property type="component" value="Chromosome"/>
</dbReference>
<protein>
    <submittedName>
        <fullName evidence="2">Uncharacterized protein</fullName>
    </submittedName>
</protein>
<gene>
    <name evidence="2" type="ordered locus">PB2503_02882</name>
</gene>
<accession>E0TCZ4</accession>
<dbReference type="AlphaFoldDB" id="E0TCZ4"/>
<dbReference type="EMBL" id="CP002156">
    <property type="protein sequence ID" value="ADM08653.1"/>
    <property type="molecule type" value="Genomic_DNA"/>
</dbReference>
<reference evidence="3" key="1">
    <citation type="submission" date="2010-08" db="EMBL/GenBank/DDBJ databases">
        <title>Genome sequence of Parvularcula bermudensis HTCC2503.</title>
        <authorList>
            <person name="Kang D.-M."/>
            <person name="Oh H.-M."/>
            <person name="Cho J.-C."/>
        </authorList>
    </citation>
    <scope>NUCLEOTIDE SEQUENCE [LARGE SCALE GENOMIC DNA]</scope>
    <source>
        <strain evidence="3">ATCC BAA-594 / HTCC2503 / KCTC 12087</strain>
    </source>
</reference>
<sequence length="95" mass="10577">MSGSRRLDARRAIRLKGRLEGEDRLPLRRGVRAADFGLRRPDVPAAVFFVAGFFGEEITRFEAALRVEPLRPFLRRAEDGDDPPLADAMLSSVPG</sequence>